<protein>
    <recommendedName>
        <fullName evidence="7">Mothers against decapentaplegic homolog</fullName>
        <shortName evidence="7">MAD homolog</shortName>
        <shortName evidence="7">Mothers against DPP homolog</shortName>
    </recommendedName>
    <alternativeName>
        <fullName evidence="7">SMAD family member</fullName>
    </alternativeName>
</protein>
<dbReference type="PROSITE" id="PS51075">
    <property type="entry name" value="MH1"/>
    <property type="match status" value="1"/>
</dbReference>
<dbReference type="InterPro" id="IPR013019">
    <property type="entry name" value="MAD_homology_MH1"/>
</dbReference>
<evidence type="ECO:0000313" key="11">
    <source>
        <dbReference type="Proteomes" id="UP000663828"/>
    </source>
</evidence>
<comment type="subcellular location">
    <subcellularLocation>
        <location evidence="7">Cytoplasm</location>
    </subcellularLocation>
    <subcellularLocation>
        <location evidence="7">Nucleus</location>
    </subcellularLocation>
</comment>
<evidence type="ECO:0000256" key="4">
    <source>
        <dbReference type="ARBA" id="ARBA00023015"/>
    </source>
</evidence>
<dbReference type="GO" id="GO:0070411">
    <property type="term" value="F:I-SMAD binding"/>
    <property type="evidence" value="ECO:0007669"/>
    <property type="project" value="TreeGrafter"/>
</dbReference>
<accession>A0A815KNT1</accession>
<dbReference type="GO" id="GO:0000981">
    <property type="term" value="F:DNA-binding transcription factor activity, RNA polymerase II-specific"/>
    <property type="evidence" value="ECO:0007669"/>
    <property type="project" value="TreeGrafter"/>
</dbReference>
<dbReference type="GO" id="GO:0071144">
    <property type="term" value="C:heteromeric SMAD protein complex"/>
    <property type="evidence" value="ECO:0007669"/>
    <property type="project" value="TreeGrafter"/>
</dbReference>
<dbReference type="SMART" id="SM00524">
    <property type="entry name" value="DWB"/>
    <property type="match status" value="1"/>
</dbReference>
<dbReference type="Gene3D" id="3.90.520.10">
    <property type="entry name" value="SMAD MH1 domain"/>
    <property type="match status" value="1"/>
</dbReference>
<comment type="caution">
    <text evidence="10">The sequence shown here is derived from an EMBL/GenBank/DDBJ whole genome shotgun (WGS) entry which is preliminary data.</text>
</comment>
<evidence type="ECO:0000256" key="5">
    <source>
        <dbReference type="ARBA" id="ARBA00023163"/>
    </source>
</evidence>
<keyword evidence="7" id="KW-0963">Cytoplasm</keyword>
<reference evidence="10" key="1">
    <citation type="submission" date="2021-02" db="EMBL/GenBank/DDBJ databases">
        <authorList>
            <person name="Nowell W R."/>
        </authorList>
    </citation>
    <scope>NUCLEOTIDE SEQUENCE</scope>
</reference>
<dbReference type="GO" id="GO:0060395">
    <property type="term" value="P:SMAD protein signal transduction"/>
    <property type="evidence" value="ECO:0007669"/>
    <property type="project" value="TreeGrafter"/>
</dbReference>
<evidence type="ECO:0000256" key="6">
    <source>
        <dbReference type="ARBA" id="ARBA00023242"/>
    </source>
</evidence>
<dbReference type="GO" id="GO:0045944">
    <property type="term" value="P:positive regulation of transcription by RNA polymerase II"/>
    <property type="evidence" value="ECO:0007669"/>
    <property type="project" value="TreeGrafter"/>
</dbReference>
<evidence type="ECO:0000256" key="2">
    <source>
        <dbReference type="ARBA" id="ARBA00022723"/>
    </source>
</evidence>
<evidence type="ECO:0000256" key="1">
    <source>
        <dbReference type="ARBA" id="ARBA00005545"/>
    </source>
</evidence>
<dbReference type="EMBL" id="CAJNOR010003245">
    <property type="protein sequence ID" value="CAF1393519.1"/>
    <property type="molecule type" value="Genomic_DNA"/>
</dbReference>
<gene>
    <name evidence="10" type="ORF">XAT740_LOCUS33736</name>
</gene>
<evidence type="ECO:0000259" key="9">
    <source>
        <dbReference type="PROSITE" id="PS51076"/>
    </source>
</evidence>
<keyword evidence="3" id="KW-0862">Zinc</keyword>
<dbReference type="GO" id="GO:0046872">
    <property type="term" value="F:metal ion binding"/>
    <property type="evidence" value="ECO:0007669"/>
    <property type="project" value="UniProtKB-KW"/>
</dbReference>
<sequence>MSNLFNLPFSFSTNPQTVKNLLQHRLHIQPNSNEDKWSEKAIRGLIKRLTKSSMIDDLQAALDTKNPHTRCVTISRDAQNKLVEPNPSTTVRKAFNDITPTIAFCRIWRWPDLNTHLELRPAPTCTYAFQHEKDQICVNPYHYERVIAPFLPPIHVPVSDRAVFDSTTSDRFQPDSTVAMDCLSPTSDQPRTVVNSPASVQDNFEAMTPTPATVNNNNIPTTAISYVETPFWCSILYYELNQRVGETFHASLNSLVIDSFCDPNASDRFCLGSLTNVNRTPESEACRRMIGQGVRLYYIGGEVFAECLSDSPVFVQSPSCNQRFQWHPATVCKIPPRCNLKIFNNTEFAQMLRDTIQHGYEAVYNLTRICSIRMSFVKGWGEEYRRRTIMSTPCWVEIHLNGPMQWLDNVLQQLPLPGPMSSK</sequence>
<name>A0A815KNT1_ADIRI</name>
<dbReference type="Pfam" id="PF03165">
    <property type="entry name" value="MH1"/>
    <property type="match status" value="1"/>
</dbReference>
<dbReference type="Pfam" id="PF03166">
    <property type="entry name" value="MH2"/>
    <property type="match status" value="1"/>
</dbReference>
<comment type="similarity">
    <text evidence="1 7">Belongs to the dwarfin/SMAD family.</text>
</comment>
<dbReference type="SUPFAM" id="SSF49879">
    <property type="entry name" value="SMAD/FHA domain"/>
    <property type="match status" value="1"/>
</dbReference>
<feature type="domain" description="MH1" evidence="8">
    <location>
        <begin position="16"/>
        <end position="152"/>
    </location>
</feature>
<evidence type="ECO:0000256" key="3">
    <source>
        <dbReference type="ARBA" id="ARBA00022833"/>
    </source>
</evidence>
<dbReference type="InterPro" id="IPR036578">
    <property type="entry name" value="SMAD_MH1_sf"/>
</dbReference>
<dbReference type="GO" id="GO:0032924">
    <property type="term" value="P:activin receptor signaling pathway"/>
    <property type="evidence" value="ECO:0007669"/>
    <property type="project" value="TreeGrafter"/>
</dbReference>
<dbReference type="Gene3D" id="2.60.200.10">
    <property type="match status" value="1"/>
</dbReference>
<dbReference type="GO" id="GO:0005737">
    <property type="term" value="C:cytoplasm"/>
    <property type="evidence" value="ECO:0007669"/>
    <property type="project" value="UniProtKB-SubCell"/>
</dbReference>
<keyword evidence="2" id="KW-0479">Metal-binding</keyword>
<dbReference type="InterPro" id="IPR017855">
    <property type="entry name" value="SMAD-like_dom_sf"/>
</dbReference>
<feature type="domain" description="MH2" evidence="9">
    <location>
        <begin position="232"/>
        <end position="423"/>
    </location>
</feature>
<dbReference type="PROSITE" id="PS51076">
    <property type="entry name" value="MH2"/>
    <property type="match status" value="1"/>
</dbReference>
<evidence type="ECO:0000259" key="8">
    <source>
        <dbReference type="PROSITE" id="PS51075"/>
    </source>
</evidence>
<dbReference type="GO" id="GO:0009653">
    <property type="term" value="P:anatomical structure morphogenesis"/>
    <property type="evidence" value="ECO:0007669"/>
    <property type="project" value="TreeGrafter"/>
</dbReference>
<evidence type="ECO:0000313" key="10">
    <source>
        <dbReference type="EMBL" id="CAF1393519.1"/>
    </source>
</evidence>
<keyword evidence="6 7" id="KW-0539">Nucleus</keyword>
<dbReference type="PANTHER" id="PTHR13703:SF25">
    <property type="entry name" value="MOTHERS AGAINST DECAPENTAPLEGIC HOMOLOG"/>
    <property type="match status" value="1"/>
</dbReference>
<dbReference type="PANTHER" id="PTHR13703">
    <property type="entry name" value="SMAD"/>
    <property type="match status" value="1"/>
</dbReference>
<dbReference type="InterPro" id="IPR013790">
    <property type="entry name" value="Dwarfin"/>
</dbReference>
<dbReference type="Proteomes" id="UP000663828">
    <property type="component" value="Unassembled WGS sequence"/>
</dbReference>
<dbReference type="InterPro" id="IPR008984">
    <property type="entry name" value="SMAD_FHA_dom_sf"/>
</dbReference>
<dbReference type="InterPro" id="IPR003619">
    <property type="entry name" value="MAD_homology1_Dwarfin-type"/>
</dbReference>
<dbReference type="AlphaFoldDB" id="A0A815KNT1"/>
<keyword evidence="5 7" id="KW-0804">Transcription</keyword>
<evidence type="ECO:0000256" key="7">
    <source>
        <dbReference type="RuleBase" id="RU361195"/>
    </source>
</evidence>
<dbReference type="GO" id="GO:0000978">
    <property type="term" value="F:RNA polymerase II cis-regulatory region sequence-specific DNA binding"/>
    <property type="evidence" value="ECO:0007669"/>
    <property type="project" value="TreeGrafter"/>
</dbReference>
<dbReference type="SUPFAM" id="SSF56366">
    <property type="entry name" value="SMAD MH1 domain"/>
    <property type="match status" value="1"/>
</dbReference>
<keyword evidence="4 7" id="KW-0805">Transcription regulation</keyword>
<organism evidence="10 11">
    <name type="scientific">Adineta ricciae</name>
    <name type="common">Rotifer</name>
    <dbReference type="NCBI Taxonomy" id="249248"/>
    <lineage>
        <taxon>Eukaryota</taxon>
        <taxon>Metazoa</taxon>
        <taxon>Spiralia</taxon>
        <taxon>Gnathifera</taxon>
        <taxon>Rotifera</taxon>
        <taxon>Eurotatoria</taxon>
        <taxon>Bdelloidea</taxon>
        <taxon>Adinetida</taxon>
        <taxon>Adinetidae</taxon>
        <taxon>Adineta</taxon>
    </lineage>
</organism>
<dbReference type="InterPro" id="IPR001132">
    <property type="entry name" value="SMAD_dom_Dwarfin-type"/>
</dbReference>
<dbReference type="GO" id="GO:0030154">
    <property type="term" value="P:cell differentiation"/>
    <property type="evidence" value="ECO:0007669"/>
    <property type="project" value="TreeGrafter"/>
</dbReference>
<dbReference type="SMART" id="SM00523">
    <property type="entry name" value="DWA"/>
    <property type="match status" value="1"/>
</dbReference>
<keyword evidence="11" id="KW-1185">Reference proteome</keyword>
<proteinExistence type="inferred from homology"/>